<dbReference type="Proteomes" id="UP000612456">
    <property type="component" value="Unassembled WGS sequence"/>
</dbReference>
<dbReference type="InterPro" id="IPR002577">
    <property type="entry name" value="HTH_HxlR"/>
</dbReference>
<sequence length="113" mass="13096">MEIQPSLCNVEDTLSIINGKWKAIIVLHLLYGGTKRFSELKRLVPSITPKMLTSQLRELEEQQIIQRVVYPEIPPRVEYSITEYGHSLKQVLLMLHQWGATHLDHMGNKYQQG</sequence>
<dbReference type="PROSITE" id="PS51118">
    <property type="entry name" value="HTH_HXLR"/>
    <property type="match status" value="1"/>
</dbReference>
<organism evidence="5 6">
    <name type="scientific">Paenibacillus nasutitermitis</name>
    <dbReference type="NCBI Taxonomy" id="1652958"/>
    <lineage>
        <taxon>Bacteria</taxon>
        <taxon>Bacillati</taxon>
        <taxon>Bacillota</taxon>
        <taxon>Bacilli</taxon>
        <taxon>Bacillales</taxon>
        <taxon>Paenibacillaceae</taxon>
        <taxon>Paenibacillus</taxon>
    </lineage>
</organism>
<protein>
    <submittedName>
        <fullName evidence="5">Transcriptional regulator</fullName>
    </submittedName>
</protein>
<keyword evidence="3" id="KW-0804">Transcription</keyword>
<evidence type="ECO:0000259" key="4">
    <source>
        <dbReference type="PROSITE" id="PS51118"/>
    </source>
</evidence>
<dbReference type="PANTHER" id="PTHR33204:SF29">
    <property type="entry name" value="TRANSCRIPTIONAL REGULATOR"/>
    <property type="match status" value="1"/>
</dbReference>
<dbReference type="Gene3D" id="1.10.10.10">
    <property type="entry name" value="Winged helix-like DNA-binding domain superfamily/Winged helix DNA-binding domain"/>
    <property type="match status" value="1"/>
</dbReference>
<evidence type="ECO:0000256" key="2">
    <source>
        <dbReference type="ARBA" id="ARBA00023125"/>
    </source>
</evidence>
<dbReference type="AlphaFoldDB" id="A0A916ZBJ3"/>
<dbReference type="Pfam" id="PF01638">
    <property type="entry name" value="HxlR"/>
    <property type="match status" value="1"/>
</dbReference>
<dbReference type="EMBL" id="BMHP01000004">
    <property type="protein sequence ID" value="GGD86616.1"/>
    <property type="molecule type" value="Genomic_DNA"/>
</dbReference>
<name>A0A916ZBJ3_9BACL</name>
<dbReference type="PANTHER" id="PTHR33204">
    <property type="entry name" value="TRANSCRIPTIONAL REGULATOR, MARR FAMILY"/>
    <property type="match status" value="1"/>
</dbReference>
<accession>A0A916ZBJ3</accession>
<dbReference type="InterPro" id="IPR036388">
    <property type="entry name" value="WH-like_DNA-bd_sf"/>
</dbReference>
<reference evidence="5" key="1">
    <citation type="journal article" date="2014" name="Int. J. Syst. Evol. Microbiol.">
        <title>Complete genome sequence of Corynebacterium casei LMG S-19264T (=DSM 44701T), isolated from a smear-ripened cheese.</title>
        <authorList>
            <consortium name="US DOE Joint Genome Institute (JGI-PGF)"/>
            <person name="Walter F."/>
            <person name="Albersmeier A."/>
            <person name="Kalinowski J."/>
            <person name="Ruckert C."/>
        </authorList>
    </citation>
    <scope>NUCLEOTIDE SEQUENCE</scope>
    <source>
        <strain evidence="5">CGMCC 1.15178</strain>
    </source>
</reference>
<reference evidence="5" key="2">
    <citation type="submission" date="2020-09" db="EMBL/GenBank/DDBJ databases">
        <authorList>
            <person name="Sun Q."/>
            <person name="Zhou Y."/>
        </authorList>
    </citation>
    <scope>NUCLEOTIDE SEQUENCE</scope>
    <source>
        <strain evidence="5">CGMCC 1.15178</strain>
    </source>
</reference>
<comment type="caution">
    <text evidence="5">The sequence shown here is derived from an EMBL/GenBank/DDBJ whole genome shotgun (WGS) entry which is preliminary data.</text>
</comment>
<evidence type="ECO:0000256" key="3">
    <source>
        <dbReference type="ARBA" id="ARBA00023163"/>
    </source>
</evidence>
<evidence type="ECO:0000313" key="6">
    <source>
        <dbReference type="Proteomes" id="UP000612456"/>
    </source>
</evidence>
<keyword evidence="1" id="KW-0805">Transcription regulation</keyword>
<dbReference type="InterPro" id="IPR036390">
    <property type="entry name" value="WH_DNA-bd_sf"/>
</dbReference>
<dbReference type="RefSeq" id="WP_188996450.1">
    <property type="nucleotide sequence ID" value="NZ_BMHP01000004.1"/>
</dbReference>
<evidence type="ECO:0000256" key="1">
    <source>
        <dbReference type="ARBA" id="ARBA00023015"/>
    </source>
</evidence>
<evidence type="ECO:0000313" key="5">
    <source>
        <dbReference type="EMBL" id="GGD86616.1"/>
    </source>
</evidence>
<feature type="domain" description="HTH hxlR-type" evidence="4">
    <location>
        <begin position="8"/>
        <end position="107"/>
    </location>
</feature>
<keyword evidence="6" id="KW-1185">Reference proteome</keyword>
<gene>
    <name evidence="5" type="ORF">GCM10010911_51370</name>
</gene>
<proteinExistence type="predicted"/>
<keyword evidence="2" id="KW-0238">DNA-binding</keyword>
<dbReference type="SUPFAM" id="SSF46785">
    <property type="entry name" value="Winged helix' DNA-binding domain"/>
    <property type="match status" value="1"/>
</dbReference>
<dbReference type="GO" id="GO:0003677">
    <property type="term" value="F:DNA binding"/>
    <property type="evidence" value="ECO:0007669"/>
    <property type="project" value="UniProtKB-KW"/>
</dbReference>